<dbReference type="STRING" id="1379270.GEMMAAP_14900"/>
<gene>
    <name evidence="3" type="ORF">GEMMAAP_14900</name>
</gene>
<dbReference type="Gene3D" id="1.20.144.10">
    <property type="entry name" value="Phosphatidic acid phosphatase type 2/haloperoxidase"/>
    <property type="match status" value="1"/>
</dbReference>
<evidence type="ECO:0000313" key="3">
    <source>
        <dbReference type="EMBL" id="AMW05737.1"/>
    </source>
</evidence>
<dbReference type="InterPro" id="IPR036938">
    <property type="entry name" value="PAP2/HPO_sf"/>
</dbReference>
<dbReference type="OrthoDB" id="9780507at2"/>
<sequence length="211" mass="23225">MASETFSEPPATARPWARWLLVSTVAIVAAHLLDETAWRLLRLPTVYEKDWGRLLRSMGFLPTWLLFALAYWLHQRDDGARRARTTFLVLSPALGGLAAEILKLVFRRLRPDAETFGYAFRSFAEAPWSNRGMGLPSSHALVAWAGAFALARLFPRARWVFYGLAAGCGLTRVMASAHYLSDTVVAACVGWAVVAALGSRLVRPDAEPAGP</sequence>
<dbReference type="SUPFAM" id="SSF48317">
    <property type="entry name" value="Acid phosphatase/Vanadium-dependent haloperoxidase"/>
    <property type="match status" value="1"/>
</dbReference>
<reference evidence="3 4" key="2">
    <citation type="journal article" date="2016" name="Environ. Microbiol. Rep.">
        <title>Metagenomic evidence for the presence of phototrophic Gemmatimonadetes bacteria in diverse environments.</title>
        <authorList>
            <person name="Zeng Y."/>
            <person name="Baumbach J."/>
            <person name="Barbosa E.G."/>
            <person name="Azevedo V."/>
            <person name="Zhang C."/>
            <person name="Koblizek M."/>
        </authorList>
    </citation>
    <scope>NUCLEOTIDE SEQUENCE [LARGE SCALE GENOMIC DNA]</scope>
    <source>
        <strain evidence="3 4">AP64</strain>
    </source>
</reference>
<evidence type="ECO:0000259" key="2">
    <source>
        <dbReference type="SMART" id="SM00014"/>
    </source>
</evidence>
<feature type="transmembrane region" description="Helical" evidence="1">
    <location>
        <begin position="85"/>
        <end position="106"/>
    </location>
</feature>
<name>A0A143BL22_9BACT</name>
<evidence type="ECO:0000256" key="1">
    <source>
        <dbReference type="SAM" id="Phobius"/>
    </source>
</evidence>
<dbReference type="EMBL" id="CP011454">
    <property type="protein sequence ID" value="AMW05737.1"/>
    <property type="molecule type" value="Genomic_DNA"/>
</dbReference>
<dbReference type="KEGG" id="gph:GEMMAAP_14900"/>
<dbReference type="InterPro" id="IPR000326">
    <property type="entry name" value="PAP2/HPO"/>
</dbReference>
<proteinExistence type="predicted"/>
<accession>A0A143BL22</accession>
<evidence type="ECO:0000313" key="4">
    <source>
        <dbReference type="Proteomes" id="UP000076404"/>
    </source>
</evidence>
<organism evidence="3 4">
    <name type="scientific">Gemmatimonas phototrophica</name>
    <dbReference type="NCBI Taxonomy" id="1379270"/>
    <lineage>
        <taxon>Bacteria</taxon>
        <taxon>Pseudomonadati</taxon>
        <taxon>Gemmatimonadota</taxon>
        <taxon>Gemmatimonadia</taxon>
        <taxon>Gemmatimonadales</taxon>
        <taxon>Gemmatimonadaceae</taxon>
        <taxon>Gemmatimonas</taxon>
    </lineage>
</organism>
<feature type="transmembrane region" description="Helical" evidence="1">
    <location>
        <begin position="54"/>
        <end position="73"/>
    </location>
</feature>
<dbReference type="Proteomes" id="UP000076404">
    <property type="component" value="Chromosome"/>
</dbReference>
<keyword evidence="4" id="KW-1185">Reference proteome</keyword>
<dbReference type="SMART" id="SM00014">
    <property type="entry name" value="acidPPc"/>
    <property type="match status" value="1"/>
</dbReference>
<keyword evidence="1" id="KW-1133">Transmembrane helix</keyword>
<dbReference type="RefSeq" id="WP_043579430.1">
    <property type="nucleotide sequence ID" value="NZ_CP011454.1"/>
</dbReference>
<keyword evidence="1" id="KW-0472">Membrane</keyword>
<dbReference type="eggNOG" id="COG0671">
    <property type="taxonomic scope" value="Bacteria"/>
</dbReference>
<keyword evidence="1" id="KW-0812">Transmembrane</keyword>
<reference evidence="3 4" key="1">
    <citation type="journal article" date="2014" name="Proc. Natl. Acad. Sci. U.S.A.">
        <title>Functional type 2 photosynthetic reaction centers found in the rare bacterial phylum Gemmatimonadetes.</title>
        <authorList>
            <person name="Zeng Y."/>
            <person name="Feng F."/>
            <person name="Medova H."/>
            <person name="Dean J."/>
            <person name="Koblizek M."/>
        </authorList>
    </citation>
    <scope>NUCLEOTIDE SEQUENCE [LARGE SCALE GENOMIC DNA]</scope>
    <source>
        <strain evidence="3 4">AP64</strain>
    </source>
</reference>
<feature type="domain" description="Phosphatidic acid phosphatase type 2/haloperoxidase" evidence="2">
    <location>
        <begin position="85"/>
        <end position="198"/>
    </location>
</feature>
<dbReference type="AlphaFoldDB" id="A0A143BL22"/>
<dbReference type="Pfam" id="PF01569">
    <property type="entry name" value="PAP2"/>
    <property type="match status" value="1"/>
</dbReference>
<feature type="transmembrane region" description="Helical" evidence="1">
    <location>
        <begin position="16"/>
        <end position="33"/>
    </location>
</feature>
<protein>
    <recommendedName>
        <fullName evidence="2">Phosphatidic acid phosphatase type 2/haloperoxidase domain-containing protein</fullName>
    </recommendedName>
</protein>